<dbReference type="EMBL" id="JAHKKG010000011">
    <property type="protein sequence ID" value="MBU2668483.1"/>
    <property type="molecule type" value="Genomic_DNA"/>
</dbReference>
<evidence type="ECO:0000313" key="2">
    <source>
        <dbReference type="Proteomes" id="UP001519654"/>
    </source>
</evidence>
<keyword evidence="2" id="KW-1185">Reference proteome</keyword>
<organism evidence="1 2">
    <name type="scientific">Paractinoplanes bogorensis</name>
    <dbReference type="NCBI Taxonomy" id="1610840"/>
    <lineage>
        <taxon>Bacteria</taxon>
        <taxon>Bacillati</taxon>
        <taxon>Actinomycetota</taxon>
        <taxon>Actinomycetes</taxon>
        <taxon>Micromonosporales</taxon>
        <taxon>Micromonosporaceae</taxon>
        <taxon>Paractinoplanes</taxon>
    </lineage>
</organism>
<gene>
    <name evidence="1" type="ORF">KOI35_33715</name>
</gene>
<accession>A0ABS5YYL8</accession>
<proteinExistence type="predicted"/>
<comment type="caution">
    <text evidence="1">The sequence shown here is derived from an EMBL/GenBank/DDBJ whole genome shotgun (WGS) entry which is preliminary data.</text>
</comment>
<protein>
    <submittedName>
        <fullName evidence="1">Uncharacterized protein</fullName>
    </submittedName>
</protein>
<evidence type="ECO:0000313" key="1">
    <source>
        <dbReference type="EMBL" id="MBU2668483.1"/>
    </source>
</evidence>
<dbReference type="Proteomes" id="UP001519654">
    <property type="component" value="Unassembled WGS sequence"/>
</dbReference>
<reference evidence="1 2" key="1">
    <citation type="submission" date="2021-06" db="EMBL/GenBank/DDBJ databases">
        <title>Actinoplanes lichenicola sp. nov., and Actinoplanes ovalisporus sp. nov., isolated from lichen in Thailand.</title>
        <authorList>
            <person name="Saeng-In P."/>
            <person name="Kanchanasin P."/>
            <person name="Yuki M."/>
            <person name="Kudo T."/>
            <person name="Ohkuma M."/>
            <person name="Phongsopitanun W."/>
            <person name="Tanasupawat S."/>
        </authorList>
    </citation>
    <scope>NUCLEOTIDE SEQUENCE [LARGE SCALE GENOMIC DNA]</scope>
    <source>
        <strain evidence="1 2">NBRC 110975</strain>
    </source>
</reference>
<sequence length="142" mass="15909">MQPNVVPRSDLTQLLGQNLLEGQALAVSREYGLMATQGARTYESREFGVEVAVDEYDRVTWVVLHFHGDAGFQPYRGAIPGRGGTIARRNSLWAALGRPTQSTDPNRMGHGGAADEWVFPWFVMQAQYDNEGDHLLRMYLAR</sequence>
<name>A0ABS5YYL8_9ACTN</name>
<dbReference type="RefSeq" id="WP_215792735.1">
    <property type="nucleotide sequence ID" value="NZ_JAHKKG010000011.1"/>
</dbReference>